<dbReference type="InterPro" id="IPR006448">
    <property type="entry name" value="Phage_term_ssu_P27"/>
</dbReference>
<organism evidence="1 2">
    <name type="scientific">Desulfosalsimonas propionicica</name>
    <dbReference type="NCBI Taxonomy" id="332175"/>
    <lineage>
        <taxon>Bacteria</taxon>
        <taxon>Pseudomonadati</taxon>
        <taxon>Thermodesulfobacteriota</taxon>
        <taxon>Desulfobacteria</taxon>
        <taxon>Desulfobacterales</taxon>
        <taxon>Desulfosalsimonadaceae</taxon>
        <taxon>Desulfosalsimonas</taxon>
    </lineage>
</organism>
<sequence length="108" mass="12088">MTTPKTPKTLSREAAGWWRKLQAEYDIADEAGRLLLQTALESFDRMRECQGAIKKDGQVVKDRFGQDKPHPLLSAERDARAQLMQALKALNLDLEVTPHPGPGRPPGR</sequence>
<accession>A0A7W0CC94</accession>
<name>A0A7W0CC94_9BACT</name>
<comment type="caution">
    <text evidence="1">The sequence shown here is derived from an EMBL/GenBank/DDBJ whole genome shotgun (WGS) entry which is preliminary data.</text>
</comment>
<dbReference type="Pfam" id="PF05119">
    <property type="entry name" value="Terminase_4"/>
    <property type="match status" value="1"/>
</dbReference>
<gene>
    <name evidence="1" type="ORF">HNR65_003423</name>
</gene>
<dbReference type="EMBL" id="JACDUS010000016">
    <property type="protein sequence ID" value="MBA2883066.1"/>
    <property type="molecule type" value="Genomic_DNA"/>
</dbReference>
<dbReference type="Proteomes" id="UP000525298">
    <property type="component" value="Unassembled WGS sequence"/>
</dbReference>
<proteinExistence type="predicted"/>
<protein>
    <submittedName>
        <fullName evidence="1">P27 family predicted phage terminase small subunit</fullName>
    </submittedName>
</protein>
<evidence type="ECO:0000313" key="2">
    <source>
        <dbReference type="Proteomes" id="UP000525298"/>
    </source>
</evidence>
<reference evidence="1 2" key="1">
    <citation type="submission" date="2020-07" db="EMBL/GenBank/DDBJ databases">
        <title>Genomic Encyclopedia of Type Strains, Phase IV (KMG-IV): sequencing the most valuable type-strain genomes for metagenomic binning, comparative biology and taxonomic classification.</title>
        <authorList>
            <person name="Goeker M."/>
        </authorList>
    </citation>
    <scope>NUCLEOTIDE SEQUENCE [LARGE SCALE GENOMIC DNA]</scope>
    <source>
        <strain evidence="1 2">DSM 17721</strain>
    </source>
</reference>
<keyword evidence="2" id="KW-1185">Reference proteome</keyword>
<dbReference type="RefSeq" id="WP_181552682.1">
    <property type="nucleotide sequence ID" value="NZ_JACDUS010000016.1"/>
</dbReference>
<evidence type="ECO:0000313" key="1">
    <source>
        <dbReference type="EMBL" id="MBA2883066.1"/>
    </source>
</evidence>
<dbReference type="AlphaFoldDB" id="A0A7W0CC94"/>